<dbReference type="InterPro" id="IPR029044">
    <property type="entry name" value="Nucleotide-diphossugar_trans"/>
</dbReference>
<gene>
    <name evidence="2" type="ORF">CHRY9390_02615</name>
</gene>
<dbReference type="PANTHER" id="PTHR43685">
    <property type="entry name" value="GLYCOSYLTRANSFERASE"/>
    <property type="match status" value="1"/>
</dbReference>
<name>A0A9N8MPY7_9FLAO</name>
<sequence length="402" mass="46180">MILAKKSQMKNPTEYSSEFLFSKNEVSPNIKSCIVIPVKDEEAYISKTLTSFLNQVDIFGEPLDFDQFEILVLANNCTDNSVALIKDFQLNYPHLNLYLDEVKLSPANANIGYVRRKLMEYAFARLSKNGGGVIMTTDGDTMVASDWIAQTHWEIDNGAEVVGGRILLSNDELAGLDEFTCTHHFKDEKYRLLIAELEGKIINSEFDPNPRHHQHFNGSFAITTQCYKRSGGVPEVKYLEDCAFFERLETVDAKIRHSNKVVVYTSARCVGRTEIGLSYQLNVWKNLGNHADDYFVESCASIIQRFTQKRNFIKLWEFKNHTKSEFFQTLQKIAPEITASEKIYTSLISSSYFGEWYERLIQNEQFNSNRKFPDVPIDNAIKDLQSKLQEYSDYDFAQTSIL</sequence>
<accession>A0A9N8MPY7</accession>
<dbReference type="SUPFAM" id="SSF53448">
    <property type="entry name" value="Nucleotide-diphospho-sugar transferases"/>
    <property type="match status" value="1"/>
</dbReference>
<protein>
    <recommendedName>
        <fullName evidence="1">Glycosyltransferase 2-like domain-containing protein</fullName>
    </recommendedName>
</protein>
<evidence type="ECO:0000313" key="3">
    <source>
        <dbReference type="Proteomes" id="UP000662618"/>
    </source>
</evidence>
<dbReference type="EMBL" id="CAJIMS010000001">
    <property type="protein sequence ID" value="CAD7813143.1"/>
    <property type="molecule type" value="Genomic_DNA"/>
</dbReference>
<evidence type="ECO:0000313" key="2">
    <source>
        <dbReference type="EMBL" id="CAD7813143.1"/>
    </source>
</evidence>
<keyword evidence="3" id="KW-1185">Reference proteome</keyword>
<feature type="domain" description="Glycosyltransferase 2-like" evidence="1">
    <location>
        <begin position="33"/>
        <end position="173"/>
    </location>
</feature>
<organism evidence="2 3">
    <name type="scientific">Chryseobacterium aquaeductus</name>
    <dbReference type="NCBI Taxonomy" id="2675056"/>
    <lineage>
        <taxon>Bacteria</taxon>
        <taxon>Pseudomonadati</taxon>
        <taxon>Bacteroidota</taxon>
        <taxon>Flavobacteriia</taxon>
        <taxon>Flavobacteriales</taxon>
        <taxon>Weeksellaceae</taxon>
        <taxon>Chryseobacterium group</taxon>
        <taxon>Chryseobacterium</taxon>
    </lineage>
</organism>
<dbReference type="Proteomes" id="UP000662618">
    <property type="component" value="Unassembled WGS sequence"/>
</dbReference>
<dbReference type="Gene3D" id="3.90.550.10">
    <property type="entry name" value="Spore Coat Polysaccharide Biosynthesis Protein SpsA, Chain A"/>
    <property type="match status" value="1"/>
</dbReference>
<dbReference type="InterPro" id="IPR001173">
    <property type="entry name" value="Glyco_trans_2-like"/>
</dbReference>
<dbReference type="InterPro" id="IPR050834">
    <property type="entry name" value="Glycosyltransf_2"/>
</dbReference>
<proteinExistence type="predicted"/>
<comment type="caution">
    <text evidence="2">The sequence shown here is derived from an EMBL/GenBank/DDBJ whole genome shotgun (WGS) entry which is preliminary data.</text>
</comment>
<dbReference type="AlphaFoldDB" id="A0A9N8MPY7"/>
<reference evidence="2" key="1">
    <citation type="submission" date="2020-12" db="EMBL/GenBank/DDBJ databases">
        <authorList>
            <person name="Rodrigo-Torres L."/>
            <person name="Arahal R. D."/>
            <person name="Lucena T."/>
        </authorList>
    </citation>
    <scope>NUCLEOTIDE SEQUENCE</scope>
    <source>
        <strain evidence="2">CECT 9390</strain>
    </source>
</reference>
<dbReference type="PANTHER" id="PTHR43685:SF14">
    <property type="entry name" value="GLYCOSYLTRANSFERASE 2-LIKE DOMAIN-CONTAINING PROTEIN"/>
    <property type="match status" value="1"/>
</dbReference>
<evidence type="ECO:0000259" key="1">
    <source>
        <dbReference type="Pfam" id="PF00535"/>
    </source>
</evidence>
<dbReference type="Pfam" id="PF00535">
    <property type="entry name" value="Glycos_transf_2"/>
    <property type="match status" value="1"/>
</dbReference>